<dbReference type="EMBL" id="FORF01000002">
    <property type="protein sequence ID" value="SFI47528.1"/>
    <property type="molecule type" value="Genomic_DNA"/>
</dbReference>
<protein>
    <submittedName>
        <fullName evidence="1">Uncharacterized protein</fullName>
    </submittedName>
</protein>
<evidence type="ECO:0000313" key="1">
    <source>
        <dbReference type="EMBL" id="SFI47528.1"/>
    </source>
</evidence>
<accession>A0A1I3IHQ5</accession>
<proteinExistence type="predicted"/>
<dbReference type="AlphaFoldDB" id="A0A1I3IHQ5"/>
<dbReference type="Proteomes" id="UP000242763">
    <property type="component" value="Unassembled WGS sequence"/>
</dbReference>
<evidence type="ECO:0000313" key="2">
    <source>
        <dbReference type="Proteomes" id="UP000242763"/>
    </source>
</evidence>
<sequence>MLEARNDGVPLEMAVAKSAEWGPLEQLVATGAQLSNTLADDPLAHVGQGYHRFRRYAPRMSRCLKLKAASVAQPLIAAAITFGRWRSCFTCGMPSDPVTSGSIIRDAMAISNRCWYRWQRRRRTQGLPFPLIRSFG</sequence>
<gene>
    <name evidence="1" type="ORF">SAMN03080618_00604</name>
</gene>
<keyword evidence="2" id="KW-1185">Reference proteome</keyword>
<name>A0A1I3IHQ5_9HYPH</name>
<reference evidence="2" key="1">
    <citation type="submission" date="2016-10" db="EMBL/GenBank/DDBJ databases">
        <authorList>
            <person name="Varghese N."/>
            <person name="Submissions S."/>
        </authorList>
    </citation>
    <scope>NUCLEOTIDE SEQUENCE [LARGE SCALE GENOMIC DNA]</scope>
    <source>
        <strain evidence="2">DSM 21857</strain>
    </source>
</reference>
<organism evidence="1 2">
    <name type="scientific">Aquamicrobium aerolatum DSM 21857</name>
    <dbReference type="NCBI Taxonomy" id="1121003"/>
    <lineage>
        <taxon>Bacteria</taxon>
        <taxon>Pseudomonadati</taxon>
        <taxon>Pseudomonadota</taxon>
        <taxon>Alphaproteobacteria</taxon>
        <taxon>Hyphomicrobiales</taxon>
        <taxon>Phyllobacteriaceae</taxon>
        <taxon>Aerobium</taxon>
    </lineage>
</organism>